<evidence type="ECO:0000313" key="1">
    <source>
        <dbReference type="EMBL" id="OXC72108.1"/>
    </source>
</evidence>
<dbReference type="AlphaFoldDB" id="A0A226WND8"/>
<dbReference type="EMBL" id="MTHB01000284">
    <property type="protein sequence ID" value="OXC72108.1"/>
    <property type="molecule type" value="Genomic_DNA"/>
</dbReference>
<sequence>METEKPTFTLPPPASDAAAAGAALAAALAPASVDAVVDVSLFEQPLSAAAAQSANAPVDAPTFDHLSNLSEFQAITVSVV</sequence>
<protein>
    <submittedName>
        <fullName evidence="1">Uncharacterized protein</fullName>
    </submittedName>
</protein>
<organism evidence="1 2">
    <name type="scientific">Caballeronia sordidicola</name>
    <name type="common">Burkholderia sordidicola</name>
    <dbReference type="NCBI Taxonomy" id="196367"/>
    <lineage>
        <taxon>Bacteria</taxon>
        <taxon>Pseudomonadati</taxon>
        <taxon>Pseudomonadota</taxon>
        <taxon>Betaproteobacteria</taxon>
        <taxon>Burkholderiales</taxon>
        <taxon>Burkholderiaceae</taxon>
        <taxon>Caballeronia</taxon>
    </lineage>
</organism>
<proteinExistence type="predicted"/>
<reference evidence="2" key="1">
    <citation type="submission" date="2017-01" db="EMBL/GenBank/DDBJ databases">
        <title>Genome Analysis of Deinococcus marmoris KOPRI26562.</title>
        <authorList>
            <person name="Kim J.H."/>
            <person name="Oh H.-M."/>
        </authorList>
    </citation>
    <scope>NUCLEOTIDE SEQUENCE [LARGE SCALE GENOMIC DNA]</scope>
    <source>
        <strain evidence="2">PAMC 26633</strain>
    </source>
</reference>
<comment type="caution">
    <text evidence="1">The sequence shown here is derived from an EMBL/GenBank/DDBJ whole genome shotgun (WGS) entry which is preliminary data.</text>
</comment>
<name>A0A226WND8_CABSO</name>
<dbReference type="Proteomes" id="UP000214720">
    <property type="component" value="Unassembled WGS sequence"/>
</dbReference>
<evidence type="ECO:0000313" key="2">
    <source>
        <dbReference type="Proteomes" id="UP000214720"/>
    </source>
</evidence>
<gene>
    <name evidence="1" type="ORF">BSU04_43650</name>
</gene>
<accession>A0A226WND8</accession>